<dbReference type="RefSeq" id="WP_170143210.1">
    <property type="nucleotide sequence ID" value="NZ_BJMI01000034.1"/>
</dbReference>
<name>A0A7W4PED3_GLULI</name>
<evidence type="ECO:0000313" key="1">
    <source>
        <dbReference type="EMBL" id="MBB2187741.1"/>
    </source>
</evidence>
<reference evidence="1 2" key="1">
    <citation type="submission" date="2020-04" db="EMBL/GenBank/DDBJ databases">
        <title>Description of novel Gluconacetobacter.</title>
        <authorList>
            <person name="Sombolestani A."/>
        </authorList>
    </citation>
    <scope>NUCLEOTIDE SEQUENCE [LARGE SCALE GENOMIC DNA]</scope>
    <source>
        <strain evidence="1 2">LMG 1382</strain>
    </source>
</reference>
<protein>
    <submittedName>
        <fullName evidence="1">Uncharacterized protein</fullName>
    </submittedName>
</protein>
<comment type="caution">
    <text evidence="1">The sequence shown here is derived from an EMBL/GenBank/DDBJ whole genome shotgun (WGS) entry which is preliminary data.</text>
</comment>
<accession>A0A7W4PED3</accession>
<dbReference type="Proteomes" id="UP000562982">
    <property type="component" value="Unassembled WGS sequence"/>
</dbReference>
<organism evidence="1 2">
    <name type="scientific">Gluconacetobacter liquefaciens</name>
    <name type="common">Acetobacter liquefaciens</name>
    <dbReference type="NCBI Taxonomy" id="89584"/>
    <lineage>
        <taxon>Bacteria</taxon>
        <taxon>Pseudomonadati</taxon>
        <taxon>Pseudomonadota</taxon>
        <taxon>Alphaproteobacteria</taxon>
        <taxon>Acetobacterales</taxon>
        <taxon>Acetobacteraceae</taxon>
        <taxon>Gluconacetobacter</taxon>
    </lineage>
</organism>
<evidence type="ECO:0000313" key="2">
    <source>
        <dbReference type="Proteomes" id="UP000562982"/>
    </source>
</evidence>
<gene>
    <name evidence="1" type="ORF">HLH32_15420</name>
</gene>
<proteinExistence type="predicted"/>
<dbReference type="EMBL" id="JABEQI010000011">
    <property type="protein sequence ID" value="MBB2187741.1"/>
    <property type="molecule type" value="Genomic_DNA"/>
</dbReference>
<sequence length="92" mass="9963">MLSGPVGFSIFQKGTDGIAQGLPPRGTDVIAGVACLGELGTGDQLGVWTVLIHEFDRLGRYRFAEDTHGLPPVSDGWEVARTWWHFNPAAEI</sequence>
<dbReference type="AlphaFoldDB" id="A0A7W4PED3"/>